<gene>
    <name evidence="2" type="ORF">COR51_23760</name>
</gene>
<sequence>MSQINEKEKKLLSSQTLPTPLFLHNGKNKPSPGTSVFFGWFKLSFCRGSTKIEASSEFCMARQSSSAAILKLGPTLVEKIARLVLIGIGTAVVKTMLTLIGIPPF</sequence>
<name>A0ABX5D900_9VIBR</name>
<feature type="transmembrane region" description="Helical" evidence="1">
    <location>
        <begin position="80"/>
        <end position="102"/>
    </location>
</feature>
<evidence type="ECO:0000313" key="3">
    <source>
        <dbReference type="Proteomes" id="UP000238163"/>
    </source>
</evidence>
<organism evidence="2 3">
    <name type="scientific">Vibrio mediterranei</name>
    <dbReference type="NCBI Taxonomy" id="689"/>
    <lineage>
        <taxon>Bacteria</taxon>
        <taxon>Pseudomonadati</taxon>
        <taxon>Pseudomonadota</taxon>
        <taxon>Gammaproteobacteria</taxon>
        <taxon>Vibrionales</taxon>
        <taxon>Vibrionaceae</taxon>
        <taxon>Vibrio</taxon>
    </lineage>
</organism>
<proteinExistence type="predicted"/>
<comment type="caution">
    <text evidence="2">The sequence shown here is derived from an EMBL/GenBank/DDBJ whole genome shotgun (WGS) entry which is preliminary data.</text>
</comment>
<evidence type="ECO:0000256" key="1">
    <source>
        <dbReference type="SAM" id="Phobius"/>
    </source>
</evidence>
<dbReference type="Proteomes" id="UP000238163">
    <property type="component" value="Unassembled WGS sequence"/>
</dbReference>
<dbReference type="EMBL" id="NWTN01000026">
    <property type="protein sequence ID" value="PRQ65141.1"/>
    <property type="molecule type" value="Genomic_DNA"/>
</dbReference>
<keyword evidence="1" id="KW-0472">Membrane</keyword>
<keyword evidence="1" id="KW-0812">Transmembrane</keyword>
<evidence type="ECO:0000313" key="2">
    <source>
        <dbReference type="EMBL" id="PRQ65141.1"/>
    </source>
</evidence>
<reference evidence="2 3" key="2">
    <citation type="submission" date="2018-03" db="EMBL/GenBank/DDBJ databases">
        <title>Genetic Diversity and Phenotypic Plasticity of AHL Mediated Quorum Sensing in Environmental Strains of Vibrio mediterranei.</title>
        <authorList>
            <person name="Lantoine F."/>
            <person name="Vouve F."/>
        </authorList>
    </citation>
    <scope>NUCLEOTIDE SEQUENCE [LARGE SCALE GENOMIC DNA]</scope>
    <source>
        <strain evidence="2 3">17LN0615E</strain>
    </source>
</reference>
<accession>A0ABX5D900</accession>
<keyword evidence="3" id="KW-1185">Reference proteome</keyword>
<keyword evidence="1" id="KW-1133">Transmembrane helix</keyword>
<protein>
    <submittedName>
        <fullName evidence="2">Uncharacterized protein</fullName>
    </submittedName>
</protein>
<reference evidence="2 3" key="1">
    <citation type="submission" date="2017-09" db="EMBL/GenBank/DDBJ databases">
        <authorList>
            <person name="Girard L."/>
            <person name="Lami R."/>
            <person name="Suzuki M."/>
            <person name="Baudart J."/>
        </authorList>
    </citation>
    <scope>NUCLEOTIDE SEQUENCE [LARGE SCALE GENOMIC DNA]</scope>
    <source>
        <strain evidence="2 3">17LN0615E</strain>
    </source>
</reference>